<reference evidence="1 2" key="1">
    <citation type="submission" date="2019-07" db="EMBL/GenBank/DDBJ databases">
        <title>De Novo Assembly of kiwifruit Actinidia rufa.</title>
        <authorList>
            <person name="Sugita-Konishi S."/>
            <person name="Sato K."/>
            <person name="Mori E."/>
            <person name="Abe Y."/>
            <person name="Kisaki G."/>
            <person name="Hamano K."/>
            <person name="Suezawa K."/>
            <person name="Otani M."/>
            <person name="Fukuda T."/>
            <person name="Manabe T."/>
            <person name="Gomi K."/>
            <person name="Tabuchi M."/>
            <person name="Akimitsu K."/>
            <person name="Kataoka I."/>
        </authorList>
    </citation>
    <scope>NUCLEOTIDE SEQUENCE [LARGE SCALE GENOMIC DNA]</scope>
    <source>
        <strain evidence="2">cv. Fuchu</strain>
    </source>
</reference>
<evidence type="ECO:0000313" key="1">
    <source>
        <dbReference type="EMBL" id="GFZ11884.1"/>
    </source>
</evidence>
<keyword evidence="2" id="KW-1185">Reference proteome</keyword>
<dbReference type="InterPro" id="IPR036457">
    <property type="entry name" value="PPM-type-like_dom_sf"/>
</dbReference>
<dbReference type="OrthoDB" id="10264738at2759"/>
<dbReference type="EMBL" id="BJWL01000023">
    <property type="protein sequence ID" value="GFZ11884.1"/>
    <property type="molecule type" value="Genomic_DNA"/>
</dbReference>
<name>A0A7J0GMI4_9ERIC</name>
<dbReference type="Gene3D" id="3.60.40.10">
    <property type="entry name" value="PPM-type phosphatase domain"/>
    <property type="match status" value="1"/>
</dbReference>
<protein>
    <submittedName>
        <fullName evidence="1">Protein phosphatase 2C family protein</fullName>
    </submittedName>
</protein>
<dbReference type="SUPFAM" id="SSF81606">
    <property type="entry name" value="PP2C-like"/>
    <property type="match status" value="1"/>
</dbReference>
<dbReference type="Proteomes" id="UP000585474">
    <property type="component" value="Unassembled WGS sequence"/>
</dbReference>
<organism evidence="1 2">
    <name type="scientific">Actinidia rufa</name>
    <dbReference type="NCBI Taxonomy" id="165716"/>
    <lineage>
        <taxon>Eukaryota</taxon>
        <taxon>Viridiplantae</taxon>
        <taxon>Streptophyta</taxon>
        <taxon>Embryophyta</taxon>
        <taxon>Tracheophyta</taxon>
        <taxon>Spermatophyta</taxon>
        <taxon>Magnoliopsida</taxon>
        <taxon>eudicotyledons</taxon>
        <taxon>Gunneridae</taxon>
        <taxon>Pentapetalae</taxon>
        <taxon>asterids</taxon>
        <taxon>Ericales</taxon>
        <taxon>Actinidiaceae</taxon>
        <taxon>Actinidia</taxon>
    </lineage>
</organism>
<sequence>MSVQEVVDFVREQKNTENKLLVVCERVLDNCIAPCVEGRSGCDNMTMILVQFKKPTLTGRTDDVLWQHRGLETSD</sequence>
<gene>
    <name evidence="1" type="ORF">Acr_23g0002690</name>
</gene>
<evidence type="ECO:0000313" key="2">
    <source>
        <dbReference type="Proteomes" id="UP000585474"/>
    </source>
</evidence>
<accession>A0A7J0GMI4</accession>
<comment type="caution">
    <text evidence="1">The sequence shown here is derived from an EMBL/GenBank/DDBJ whole genome shotgun (WGS) entry which is preliminary data.</text>
</comment>
<proteinExistence type="predicted"/>
<dbReference type="AlphaFoldDB" id="A0A7J0GMI4"/>